<keyword evidence="3" id="KW-0503">Monooxygenase</keyword>
<keyword evidence="4" id="KW-1185">Reference proteome</keyword>
<organism evidence="3 4">
    <name type="scientific">Pusillimonas noertemannii</name>
    <dbReference type="NCBI Taxonomy" id="305977"/>
    <lineage>
        <taxon>Bacteria</taxon>
        <taxon>Pseudomonadati</taxon>
        <taxon>Pseudomonadota</taxon>
        <taxon>Betaproteobacteria</taxon>
        <taxon>Burkholderiales</taxon>
        <taxon>Alcaligenaceae</taxon>
        <taxon>Pusillimonas</taxon>
    </lineage>
</organism>
<dbReference type="InterPro" id="IPR012349">
    <property type="entry name" value="Split_barrel_FMN-bd"/>
</dbReference>
<dbReference type="STRING" id="1231391.GCA_000308195_00505"/>
<evidence type="ECO:0000313" key="3">
    <source>
        <dbReference type="EMBL" id="PVY61729.1"/>
    </source>
</evidence>
<dbReference type="SMART" id="SM00903">
    <property type="entry name" value="Flavin_Reduct"/>
    <property type="match status" value="1"/>
</dbReference>
<protein>
    <submittedName>
        <fullName evidence="3">4-hydroxyphenylacetate 3-monooxygenase reductase component</fullName>
    </submittedName>
</protein>
<dbReference type="OrthoDB" id="8525727at2"/>
<dbReference type="GO" id="GO:0042602">
    <property type="term" value="F:riboflavin reductase (NADPH) activity"/>
    <property type="evidence" value="ECO:0007669"/>
    <property type="project" value="TreeGrafter"/>
</dbReference>
<dbReference type="RefSeq" id="WP_116518748.1">
    <property type="nucleotide sequence ID" value="NZ_JACCEX010000003.1"/>
</dbReference>
<dbReference type="InterPro" id="IPR002563">
    <property type="entry name" value="Flavin_Rdtase-like_dom"/>
</dbReference>
<dbReference type="EMBL" id="QEKO01000003">
    <property type="protein sequence ID" value="PVY61729.1"/>
    <property type="molecule type" value="Genomic_DNA"/>
</dbReference>
<dbReference type="PANTHER" id="PTHR30466">
    <property type="entry name" value="FLAVIN REDUCTASE"/>
    <property type="match status" value="1"/>
</dbReference>
<keyword evidence="1" id="KW-0560">Oxidoreductase</keyword>
<dbReference type="Gene3D" id="2.30.110.10">
    <property type="entry name" value="Electron Transport, Fmn-binding Protein, Chain A"/>
    <property type="match status" value="1"/>
</dbReference>
<dbReference type="GO" id="GO:0010181">
    <property type="term" value="F:FMN binding"/>
    <property type="evidence" value="ECO:0007669"/>
    <property type="project" value="InterPro"/>
</dbReference>
<evidence type="ECO:0000313" key="4">
    <source>
        <dbReference type="Proteomes" id="UP000246145"/>
    </source>
</evidence>
<dbReference type="GO" id="GO:0004497">
    <property type="term" value="F:monooxygenase activity"/>
    <property type="evidence" value="ECO:0007669"/>
    <property type="project" value="UniProtKB-KW"/>
</dbReference>
<sequence length="167" mass="17535">MDAPDTRPALFRNAMARMGAAVSVVSSDGVGGRCGVTATAVCSVTDAPPTLLVCLNRSSAMNAVFKANGRLCVNVLSADHEGLARDFAGQTGVPMDDRFVSEDWVSSPLGLPMLQSALATFQGDIVRADEVGSHTVMLVEALDIGVHPGGRDGLVYFDRLFHRVSSV</sequence>
<evidence type="ECO:0000259" key="2">
    <source>
        <dbReference type="SMART" id="SM00903"/>
    </source>
</evidence>
<gene>
    <name evidence="3" type="ORF">C7440_2460</name>
</gene>
<proteinExistence type="predicted"/>
<dbReference type="AlphaFoldDB" id="A0A2U1CL33"/>
<dbReference type="Proteomes" id="UP000246145">
    <property type="component" value="Unassembled WGS sequence"/>
</dbReference>
<dbReference type="SUPFAM" id="SSF50475">
    <property type="entry name" value="FMN-binding split barrel"/>
    <property type="match status" value="1"/>
</dbReference>
<dbReference type="PANTHER" id="PTHR30466:SF1">
    <property type="entry name" value="FMN REDUCTASE (NADH) RUTF"/>
    <property type="match status" value="1"/>
</dbReference>
<reference evidence="3 4" key="1">
    <citation type="submission" date="2018-04" db="EMBL/GenBank/DDBJ databases">
        <title>Genomic Encyclopedia of Type Strains, Phase IV (KMG-IV): sequencing the most valuable type-strain genomes for metagenomic binning, comparative biology and taxonomic classification.</title>
        <authorList>
            <person name="Goeker M."/>
        </authorList>
    </citation>
    <scope>NUCLEOTIDE SEQUENCE [LARGE SCALE GENOMIC DNA]</scope>
    <source>
        <strain evidence="3 4">DSM 10065</strain>
    </source>
</reference>
<feature type="domain" description="Flavin reductase like" evidence="2">
    <location>
        <begin position="15"/>
        <end position="163"/>
    </location>
</feature>
<accession>A0A2U1CL33</accession>
<comment type="caution">
    <text evidence="3">The sequence shown here is derived from an EMBL/GenBank/DDBJ whole genome shotgun (WGS) entry which is preliminary data.</text>
</comment>
<evidence type="ECO:0000256" key="1">
    <source>
        <dbReference type="ARBA" id="ARBA00023002"/>
    </source>
</evidence>
<dbReference type="InterPro" id="IPR050268">
    <property type="entry name" value="NADH-dep_flavin_reductase"/>
</dbReference>
<name>A0A2U1CL33_9BURK</name>
<dbReference type="Pfam" id="PF01613">
    <property type="entry name" value="Flavin_Reduct"/>
    <property type="match status" value="1"/>
</dbReference>
<dbReference type="GO" id="GO:0006208">
    <property type="term" value="P:pyrimidine nucleobase catabolic process"/>
    <property type="evidence" value="ECO:0007669"/>
    <property type="project" value="TreeGrafter"/>
</dbReference>